<protein>
    <submittedName>
        <fullName evidence="1">Uncharacterized protein</fullName>
    </submittedName>
</protein>
<reference evidence="1 2" key="1">
    <citation type="submission" date="2021-01" db="EMBL/GenBank/DDBJ databases">
        <title>Whole genome shotgun sequence of Verrucosispora lutea NBRC 106530.</title>
        <authorList>
            <person name="Komaki H."/>
            <person name="Tamura T."/>
        </authorList>
    </citation>
    <scope>NUCLEOTIDE SEQUENCE [LARGE SCALE GENOMIC DNA]</scope>
    <source>
        <strain evidence="1 2">NBRC 106530</strain>
    </source>
</reference>
<sequence length="254" mass="27940">MRHGTDRNVVTVGLTLLTTDTAEDDIPLIQTIGLLSNWFGPLAAEALQRRREGTEALLWLAERVSGWGRVYVVEALCRQGPARSRAWLLRHACDGDYLNGYFAGQVATTAHLHEAITSADVDDELIDHTGRLLRVMADCGGMGMTLEHYPPAPVVLAAHAAHLAQQPPTANRYVDAAIIADYLTAKAPNRCGCTAEQRDHIVQKYLAVLDRPDWRDAVRTDLDPTSDFFAWFTRHVAARLRLGAFSDAADGDGR</sequence>
<comment type="caution">
    <text evidence="1">The sequence shown here is derived from an EMBL/GenBank/DDBJ whole genome shotgun (WGS) entry which is preliminary data.</text>
</comment>
<evidence type="ECO:0000313" key="1">
    <source>
        <dbReference type="EMBL" id="GIJ24529.1"/>
    </source>
</evidence>
<accession>A0ABQ4J331</accession>
<evidence type="ECO:0000313" key="2">
    <source>
        <dbReference type="Proteomes" id="UP000643165"/>
    </source>
</evidence>
<name>A0ABQ4J331_9ACTN</name>
<dbReference type="EMBL" id="BOPB01000035">
    <property type="protein sequence ID" value="GIJ24529.1"/>
    <property type="molecule type" value="Genomic_DNA"/>
</dbReference>
<gene>
    <name evidence="1" type="ORF">Vlu01_51530</name>
</gene>
<proteinExistence type="predicted"/>
<dbReference type="Proteomes" id="UP000643165">
    <property type="component" value="Unassembled WGS sequence"/>
</dbReference>
<keyword evidence="2" id="KW-1185">Reference proteome</keyword>
<organism evidence="1 2">
    <name type="scientific">Micromonospora lutea</name>
    <dbReference type="NCBI Taxonomy" id="419825"/>
    <lineage>
        <taxon>Bacteria</taxon>
        <taxon>Bacillati</taxon>
        <taxon>Actinomycetota</taxon>
        <taxon>Actinomycetes</taxon>
        <taxon>Micromonosporales</taxon>
        <taxon>Micromonosporaceae</taxon>
        <taxon>Micromonospora</taxon>
    </lineage>
</organism>